<organism evidence="2 3">
    <name type="scientific">Streptomyces achromogenes</name>
    <dbReference type="NCBI Taxonomy" id="67255"/>
    <lineage>
        <taxon>Bacteria</taxon>
        <taxon>Bacillati</taxon>
        <taxon>Actinomycetota</taxon>
        <taxon>Actinomycetes</taxon>
        <taxon>Kitasatosporales</taxon>
        <taxon>Streptomycetaceae</taxon>
        <taxon>Streptomyces</taxon>
    </lineage>
</organism>
<dbReference type="InterPro" id="IPR012296">
    <property type="entry name" value="Nuclease_put_TT1808"/>
</dbReference>
<evidence type="ECO:0008006" key="4">
    <source>
        <dbReference type="Google" id="ProtNLM"/>
    </source>
</evidence>
<evidence type="ECO:0000313" key="3">
    <source>
        <dbReference type="Proteomes" id="UP001243364"/>
    </source>
</evidence>
<feature type="region of interest" description="Disordered" evidence="1">
    <location>
        <begin position="1"/>
        <end position="39"/>
    </location>
</feature>
<dbReference type="Gene3D" id="3.90.1570.10">
    <property type="entry name" value="tt1808, chain A"/>
    <property type="match status" value="1"/>
</dbReference>
<sequence length="108" mass="11926">MRAEAVTDLDQPASRQPTSCSPWRWSPPDSEARDRDTKPHKCAAAGIPHFWLVELAEANQQPLVRTYELDPVTKTYGFTGTHRDLLKVGVPYGIGIGIDITPEALDAL</sequence>
<reference evidence="2 3" key="1">
    <citation type="submission" date="2023-07" db="EMBL/GenBank/DDBJ databases">
        <title>Comparative genomics of wheat-associated soil bacteria to identify genetic determinants of phenazine resistance.</title>
        <authorList>
            <person name="Mouncey N."/>
        </authorList>
    </citation>
    <scope>NUCLEOTIDE SEQUENCE [LARGE SCALE GENOMIC DNA]</scope>
    <source>
        <strain evidence="2 3">W4I19-2</strain>
    </source>
</reference>
<protein>
    <recommendedName>
        <fullName evidence="4">Restriction endonuclease domain-containing protein</fullName>
    </recommendedName>
</protein>
<name>A0ABU0Q2B3_STRAH</name>
<evidence type="ECO:0000256" key="1">
    <source>
        <dbReference type="SAM" id="MobiDB-lite"/>
    </source>
</evidence>
<keyword evidence="3" id="KW-1185">Reference proteome</keyword>
<evidence type="ECO:0000313" key="2">
    <source>
        <dbReference type="EMBL" id="MDQ0684296.1"/>
    </source>
</evidence>
<proteinExistence type="predicted"/>
<dbReference type="Proteomes" id="UP001243364">
    <property type="component" value="Unassembled WGS sequence"/>
</dbReference>
<accession>A0ABU0Q2B3</accession>
<feature type="compositionally biased region" description="Basic and acidic residues" evidence="1">
    <location>
        <begin position="30"/>
        <end position="39"/>
    </location>
</feature>
<gene>
    <name evidence="2" type="ORF">QFZ56_003259</name>
</gene>
<dbReference type="EMBL" id="JAUSYA010000001">
    <property type="protein sequence ID" value="MDQ0684296.1"/>
    <property type="molecule type" value="Genomic_DNA"/>
</dbReference>
<comment type="caution">
    <text evidence="2">The sequence shown here is derived from an EMBL/GenBank/DDBJ whole genome shotgun (WGS) entry which is preliminary data.</text>
</comment>